<dbReference type="PANTHER" id="PTHR12242:SF22">
    <property type="entry name" value="OS02G0130600 PROTEIN"/>
    <property type="match status" value="1"/>
</dbReference>
<keyword evidence="1" id="KW-0812">Transmembrane</keyword>
<gene>
    <name evidence="2" type="ORF">DYB30_008911</name>
</gene>
<feature type="transmembrane region" description="Helical" evidence="1">
    <location>
        <begin position="136"/>
        <end position="158"/>
    </location>
</feature>
<organism evidence="2 3">
    <name type="scientific">Aphanomyces astaci</name>
    <name type="common">Crayfish plague agent</name>
    <dbReference type="NCBI Taxonomy" id="112090"/>
    <lineage>
        <taxon>Eukaryota</taxon>
        <taxon>Sar</taxon>
        <taxon>Stramenopiles</taxon>
        <taxon>Oomycota</taxon>
        <taxon>Saprolegniomycetes</taxon>
        <taxon>Saprolegniales</taxon>
        <taxon>Verrucalvaceae</taxon>
        <taxon>Aphanomyces</taxon>
    </lineage>
</organism>
<evidence type="ECO:0000313" key="2">
    <source>
        <dbReference type="EMBL" id="RHY69641.1"/>
    </source>
</evidence>
<evidence type="ECO:0000256" key="1">
    <source>
        <dbReference type="SAM" id="Phobius"/>
    </source>
</evidence>
<proteinExistence type="predicted"/>
<feature type="transmembrane region" description="Helical" evidence="1">
    <location>
        <begin position="48"/>
        <end position="67"/>
    </location>
</feature>
<accession>A0A397DWX2</accession>
<reference evidence="2 3" key="1">
    <citation type="submission" date="2018-08" db="EMBL/GenBank/DDBJ databases">
        <title>Aphanomyces genome sequencing and annotation.</title>
        <authorList>
            <person name="Minardi D."/>
            <person name="Oidtmann B."/>
            <person name="Van Der Giezen M."/>
            <person name="Studholme D.J."/>
        </authorList>
    </citation>
    <scope>NUCLEOTIDE SEQUENCE [LARGE SCALE GENOMIC DNA]</scope>
    <source>
        <strain evidence="2 3">D2</strain>
    </source>
</reference>
<dbReference type="AlphaFoldDB" id="A0A397DWX2"/>
<dbReference type="GO" id="GO:0016020">
    <property type="term" value="C:membrane"/>
    <property type="evidence" value="ECO:0007669"/>
    <property type="project" value="TreeGrafter"/>
</dbReference>
<feature type="transmembrane region" description="Helical" evidence="1">
    <location>
        <begin position="210"/>
        <end position="236"/>
    </location>
</feature>
<feature type="transmembrane region" description="Helical" evidence="1">
    <location>
        <begin position="104"/>
        <end position="124"/>
    </location>
</feature>
<dbReference type="VEuPathDB" id="FungiDB:H257_13120"/>
<dbReference type="EMBL" id="QUTD01004114">
    <property type="protein sequence ID" value="RHY69641.1"/>
    <property type="molecule type" value="Genomic_DNA"/>
</dbReference>
<feature type="transmembrane region" description="Helical" evidence="1">
    <location>
        <begin position="170"/>
        <end position="190"/>
    </location>
</feature>
<evidence type="ECO:0000313" key="3">
    <source>
        <dbReference type="Proteomes" id="UP000266643"/>
    </source>
</evidence>
<feature type="transmembrane region" description="Helical" evidence="1">
    <location>
        <begin position="399"/>
        <end position="418"/>
    </location>
</feature>
<name>A0A397DWX2_APHAT</name>
<dbReference type="VEuPathDB" id="FungiDB:H257_13121"/>
<comment type="caution">
    <text evidence="2">The sequence shown here is derived from an EMBL/GenBank/DDBJ whole genome shotgun (WGS) entry which is preliminary data.</text>
</comment>
<dbReference type="PANTHER" id="PTHR12242">
    <property type="entry name" value="OS02G0130600 PROTEIN-RELATED"/>
    <property type="match status" value="1"/>
</dbReference>
<keyword evidence="1" id="KW-0472">Membrane</keyword>
<keyword evidence="1" id="KW-1133">Transmembrane helix</keyword>
<feature type="transmembrane region" description="Helical" evidence="1">
    <location>
        <begin position="367"/>
        <end position="387"/>
    </location>
</feature>
<sequence length="484" mass="55049">MLHYVVGTVEALSVVVSVSVLCRFPPSDNEAYHSSYALRPSPTVFKHLFYVCCLLGFLAVLVSDIWKSDGYCLNQYSVWALSMQIIYWSWSLQDPKCISRGRLILFDVVFPVSIVITVVVWLVLYPMAGNTRNDEYWNWISWSQHGLNTALLVVEFLWSDARAVGWSTCALVTLFPTTYTIYAWMLHASHPLTPWLFASFLPIDDPSAPFWFIALVALHAGVFAVVVCLAACKVRAIEQTPERIHLSLDQPNDHHNVMWGPVVVGCEEALSVVACIYFLRQFPPHRQDAYTSPYAFPSDPPSVLHRAFYAACAIFLFVTHVADVIKTDGHCYYFFTTWNVLLQLSYWCWSFFDASGHSRGRAVMLDVLWPTSILVTAVVWAILYPMVHAIHEDYILLNWISYCQHGINAFLLLVEWIWNDARRVAVSTCAWSILFPTIYVIYAWIVHETVMVFALVTGAASLRTRAVSRKRVDTADSLVHLLVV</sequence>
<protein>
    <submittedName>
        <fullName evidence="2">Uncharacterized protein</fullName>
    </submittedName>
</protein>
<dbReference type="Proteomes" id="UP000266643">
    <property type="component" value="Unassembled WGS sequence"/>
</dbReference>